<feature type="compositionally biased region" description="Pro residues" evidence="1">
    <location>
        <begin position="64"/>
        <end position="73"/>
    </location>
</feature>
<reference evidence="3" key="1">
    <citation type="submission" date="2022-10" db="EMBL/GenBank/DDBJ databases">
        <title>Tapping the CABI collections for fungal endophytes: first genome assemblies for Collariella, Neodidymelliopsis, Ascochyta clinopodiicola, Didymella pomorum, Didymosphaeria variabile, Neocosmospora piperis and Neocucurbitaria cava.</title>
        <authorList>
            <person name="Hill R."/>
        </authorList>
    </citation>
    <scope>NUCLEOTIDE SEQUENCE</scope>
    <source>
        <strain evidence="3">IMI 360193</strain>
    </source>
</reference>
<feature type="compositionally biased region" description="Basic residues" evidence="1">
    <location>
        <begin position="90"/>
        <end position="103"/>
    </location>
</feature>
<evidence type="ECO:0000313" key="3">
    <source>
        <dbReference type="EMBL" id="KAJ4329542.1"/>
    </source>
</evidence>
<dbReference type="Proteomes" id="UP001140562">
    <property type="component" value="Unassembled WGS sequence"/>
</dbReference>
<dbReference type="InterPro" id="IPR054464">
    <property type="entry name" value="ULD_fung"/>
</dbReference>
<dbReference type="EMBL" id="JAPEUV010000543">
    <property type="protein sequence ID" value="KAJ4329542.1"/>
    <property type="molecule type" value="Genomic_DNA"/>
</dbReference>
<comment type="caution">
    <text evidence="3">The sequence shown here is derived from an EMBL/GenBank/DDBJ whole genome shotgun (WGS) entry which is preliminary data.</text>
</comment>
<name>A0A9W8WNQ2_9PLEO</name>
<accession>A0A9W8WNQ2</accession>
<gene>
    <name evidence="3" type="ORF">N0V87_010758</name>
</gene>
<feature type="non-terminal residue" evidence="3">
    <location>
        <position position="111"/>
    </location>
</feature>
<keyword evidence="4" id="KW-1185">Reference proteome</keyword>
<evidence type="ECO:0000256" key="1">
    <source>
        <dbReference type="SAM" id="MobiDB-lite"/>
    </source>
</evidence>
<proteinExistence type="predicted"/>
<dbReference type="Pfam" id="PF22893">
    <property type="entry name" value="ULD_2"/>
    <property type="match status" value="1"/>
</dbReference>
<evidence type="ECO:0000313" key="4">
    <source>
        <dbReference type="Proteomes" id="UP001140562"/>
    </source>
</evidence>
<evidence type="ECO:0000259" key="2">
    <source>
        <dbReference type="Pfam" id="PF22893"/>
    </source>
</evidence>
<feature type="domain" description="Ubiquitin-like" evidence="2">
    <location>
        <begin position="1"/>
        <end position="57"/>
    </location>
</feature>
<organism evidence="3 4">
    <name type="scientific">Didymella glomerata</name>
    <dbReference type="NCBI Taxonomy" id="749621"/>
    <lineage>
        <taxon>Eukaryota</taxon>
        <taxon>Fungi</taxon>
        <taxon>Dikarya</taxon>
        <taxon>Ascomycota</taxon>
        <taxon>Pezizomycotina</taxon>
        <taxon>Dothideomycetes</taxon>
        <taxon>Pleosporomycetidae</taxon>
        <taxon>Pleosporales</taxon>
        <taxon>Pleosporineae</taxon>
        <taxon>Didymellaceae</taxon>
        <taxon>Didymella</taxon>
    </lineage>
</organism>
<sequence length="111" mass="12447">MEELIKQAFLHVDIIGPHVHQGHYDLVGPDGEIILPQVWETMIQPDWAITMHMWPMPEPKEDLPPPPPPPPMSMPMDAAQFLGHPMRPGKPSKKGSSSKHKISKVMPDAHV</sequence>
<dbReference type="OrthoDB" id="3045089at2759"/>
<protein>
    <recommendedName>
        <fullName evidence="2">Ubiquitin-like domain-containing protein</fullName>
    </recommendedName>
</protein>
<feature type="region of interest" description="Disordered" evidence="1">
    <location>
        <begin position="58"/>
        <end position="111"/>
    </location>
</feature>
<dbReference type="AlphaFoldDB" id="A0A9W8WNQ2"/>